<sequence>MPNRRNRIAFLRSRNLRHRKYGSASPRGKSPWASASGSAPILGSRSDSAVRSDFFPDVRPASGARRAGRSFGFPPR</sequence>
<evidence type="ECO:0000313" key="3">
    <source>
        <dbReference type="Proteomes" id="UP001501845"/>
    </source>
</evidence>
<reference evidence="3" key="1">
    <citation type="journal article" date="2019" name="Int. J. Syst. Evol. Microbiol.">
        <title>The Global Catalogue of Microorganisms (GCM) 10K type strain sequencing project: providing services to taxonomists for standard genome sequencing and annotation.</title>
        <authorList>
            <consortium name="The Broad Institute Genomics Platform"/>
            <consortium name="The Broad Institute Genome Sequencing Center for Infectious Disease"/>
            <person name="Wu L."/>
            <person name="Ma J."/>
        </authorList>
    </citation>
    <scope>NUCLEOTIDE SEQUENCE [LARGE SCALE GENOMIC DNA]</scope>
    <source>
        <strain evidence="3">JCM 17589</strain>
    </source>
</reference>
<evidence type="ECO:0000256" key="1">
    <source>
        <dbReference type="SAM" id="MobiDB-lite"/>
    </source>
</evidence>
<keyword evidence="3" id="KW-1185">Reference proteome</keyword>
<gene>
    <name evidence="2" type="ORF">GCM10022285_64950</name>
</gene>
<accession>A0ABP7ZBF9</accession>
<feature type="region of interest" description="Disordered" evidence="1">
    <location>
        <begin position="17"/>
        <end position="76"/>
    </location>
</feature>
<organism evidence="2 3">
    <name type="scientific">Streptomyces tunisiensis</name>
    <dbReference type="NCBI Taxonomy" id="948699"/>
    <lineage>
        <taxon>Bacteria</taxon>
        <taxon>Bacillati</taxon>
        <taxon>Actinomycetota</taxon>
        <taxon>Actinomycetes</taxon>
        <taxon>Kitasatosporales</taxon>
        <taxon>Streptomycetaceae</taxon>
        <taxon>Streptomyces</taxon>
    </lineage>
</organism>
<name>A0ABP7ZBF9_9ACTN</name>
<comment type="caution">
    <text evidence="2">The sequence shown here is derived from an EMBL/GenBank/DDBJ whole genome shotgun (WGS) entry which is preliminary data.</text>
</comment>
<evidence type="ECO:0000313" key="2">
    <source>
        <dbReference type="EMBL" id="GAA4152479.1"/>
    </source>
</evidence>
<dbReference type="Proteomes" id="UP001501845">
    <property type="component" value="Unassembled WGS sequence"/>
</dbReference>
<proteinExistence type="predicted"/>
<protein>
    <submittedName>
        <fullName evidence="2">Uncharacterized protein</fullName>
    </submittedName>
</protein>
<feature type="compositionally biased region" description="Low complexity" evidence="1">
    <location>
        <begin position="59"/>
        <end position="76"/>
    </location>
</feature>
<dbReference type="EMBL" id="BAABBU010000037">
    <property type="protein sequence ID" value="GAA4152479.1"/>
    <property type="molecule type" value="Genomic_DNA"/>
</dbReference>